<dbReference type="OrthoDB" id="9779630at2"/>
<dbReference type="EMBL" id="JALP01000397">
    <property type="protein sequence ID" value="THG88338.1"/>
    <property type="molecule type" value="Genomic_DNA"/>
</dbReference>
<dbReference type="RefSeq" id="WP_003320584.1">
    <property type="nucleotide sequence ID" value="NZ_ALPT02000016.1"/>
</dbReference>
<evidence type="ECO:0000256" key="1">
    <source>
        <dbReference type="ARBA" id="ARBA00043985"/>
    </source>
</evidence>
<evidence type="ECO:0000256" key="2">
    <source>
        <dbReference type="SAM" id="Coils"/>
    </source>
</evidence>
<sequence length="213" mass="25389">MAFARIRRFLSASIHEGLDKVEDPVVMVKQFMREMKEEMVKMEQAIDKQERLQFTLNRDKETAEAIVQKRSQQAKAAVDVGEEELAKKALLSKKEAYEQAIRYEQLISKSEEHMMELKQNIEQLQKKYIQLRDKKMELTLRVQAAKANEELKRSIQRHSIRRVDEGFEKIEDQMLEMEWKHKTPSTRSFENEQMIYDAEIEQELKQLKEQKQA</sequence>
<feature type="coiled-coil region" evidence="2">
    <location>
        <begin position="100"/>
        <end position="148"/>
    </location>
</feature>
<dbReference type="Pfam" id="PF04012">
    <property type="entry name" value="PspA_IM30"/>
    <property type="match status" value="1"/>
</dbReference>
<proteinExistence type="inferred from homology"/>
<reference evidence="4 6" key="2">
    <citation type="submission" date="2014-01" db="EMBL/GenBank/DDBJ databases">
        <title>Draft genome sequencing of Bacillus alcalophilus CGMCC 1.3604.</title>
        <authorList>
            <person name="Yang J."/>
            <person name="Diao L."/>
            <person name="Yang S."/>
        </authorList>
    </citation>
    <scope>NUCLEOTIDE SEQUENCE [LARGE SCALE GENOMIC DNA]</scope>
    <source>
        <strain evidence="4 6">CGMCC 1.3604</strain>
    </source>
</reference>
<organism evidence="3 5">
    <name type="scientific">Alkalihalobacillus alcalophilus ATCC 27647 = CGMCC 1.3604</name>
    <dbReference type="NCBI Taxonomy" id="1218173"/>
    <lineage>
        <taxon>Bacteria</taxon>
        <taxon>Bacillati</taxon>
        <taxon>Bacillota</taxon>
        <taxon>Bacilli</taxon>
        <taxon>Bacillales</taxon>
        <taxon>Bacillaceae</taxon>
        <taxon>Alkalihalobacillus</taxon>
    </lineage>
</organism>
<dbReference type="eggNOG" id="COG1842">
    <property type="taxonomic scope" value="Bacteria"/>
</dbReference>
<protein>
    <recommendedName>
        <fullName evidence="7">Phage-shock protein</fullName>
    </recommendedName>
</protein>
<evidence type="ECO:0000313" key="6">
    <source>
        <dbReference type="Proteomes" id="UP000297014"/>
    </source>
</evidence>
<dbReference type="PANTHER" id="PTHR31088:SF6">
    <property type="entry name" value="PHAGE SHOCK PROTEIN A"/>
    <property type="match status" value="1"/>
</dbReference>
<name>A0A094XH07_ALKAL</name>
<evidence type="ECO:0008006" key="7">
    <source>
        <dbReference type="Google" id="ProtNLM"/>
    </source>
</evidence>
<dbReference type="STRING" id="1218173.BALCAV_0206655"/>
<reference evidence="3 5" key="1">
    <citation type="journal article" date="2014" name="Genome Announc.">
        <title>Draft Genome Sequence of Bacillus alcalophilus AV1934, a Classic Alkaliphile Isolated from Human Feces in 1934.</title>
        <authorList>
            <person name="Attie O."/>
            <person name="Jayaprakash A."/>
            <person name="Shah H."/>
            <person name="Paulsen I.T."/>
            <person name="Morino M."/>
            <person name="Takahashi Y."/>
            <person name="Narumi I."/>
            <person name="Sachidanandam R."/>
            <person name="Satoh K."/>
            <person name="Ito M."/>
            <person name="Krulwich T.A."/>
        </authorList>
    </citation>
    <scope>NUCLEOTIDE SEQUENCE [LARGE SCALE GENOMIC DNA]</scope>
    <source>
        <strain evidence="3 5">AV1934</strain>
    </source>
</reference>
<keyword evidence="5" id="KW-1185">Reference proteome</keyword>
<comment type="similarity">
    <text evidence="1">Belongs to the PspA/Vipp/IM30 family.</text>
</comment>
<dbReference type="PANTHER" id="PTHR31088">
    <property type="entry name" value="MEMBRANE-ASSOCIATED PROTEIN VIPP1, CHLOROPLASTIC"/>
    <property type="match status" value="1"/>
</dbReference>
<dbReference type="AlphaFoldDB" id="A0A094XH07"/>
<dbReference type="Proteomes" id="UP000297014">
    <property type="component" value="Unassembled WGS sequence"/>
</dbReference>
<accession>A0A094XH07</accession>
<keyword evidence="2" id="KW-0175">Coiled coil</keyword>
<dbReference type="Proteomes" id="UP000002754">
    <property type="component" value="Unassembled WGS sequence"/>
</dbReference>
<gene>
    <name evidence="4" type="ORF">AJ85_07260</name>
    <name evidence="3" type="ORF">BALCAV_0206655</name>
</gene>
<dbReference type="EMBL" id="ALPT02000016">
    <property type="protein sequence ID" value="KGA98075.1"/>
    <property type="molecule type" value="Genomic_DNA"/>
</dbReference>
<comment type="caution">
    <text evidence="3">The sequence shown here is derived from an EMBL/GenBank/DDBJ whole genome shotgun (WGS) entry which is preliminary data.</text>
</comment>
<evidence type="ECO:0000313" key="3">
    <source>
        <dbReference type="EMBL" id="KGA98075.1"/>
    </source>
</evidence>
<evidence type="ECO:0000313" key="5">
    <source>
        <dbReference type="Proteomes" id="UP000002754"/>
    </source>
</evidence>
<evidence type="ECO:0000313" key="4">
    <source>
        <dbReference type="EMBL" id="THG88338.1"/>
    </source>
</evidence>
<dbReference type="InterPro" id="IPR007157">
    <property type="entry name" value="PspA_VIPP1"/>
</dbReference>